<feature type="signal peptide" evidence="1">
    <location>
        <begin position="1"/>
        <end position="22"/>
    </location>
</feature>
<sequence length="103" mass="11387">MFSTRLLVSVFFFGSMVVLASSLCLNQNNEPMNDGDTYVKNDDPCTSCICQQGTLACMSEMCYLKPCPPGTKLIKIPTECCKRTCKATRGFKAKIVKNINAMQ</sequence>
<dbReference type="SMART" id="SM00214">
    <property type="entry name" value="VWC"/>
    <property type="match status" value="1"/>
</dbReference>
<organism evidence="3 4">
    <name type="scientific">Mya arenaria</name>
    <name type="common">Soft-shell clam</name>
    <dbReference type="NCBI Taxonomy" id="6604"/>
    <lineage>
        <taxon>Eukaryota</taxon>
        <taxon>Metazoa</taxon>
        <taxon>Spiralia</taxon>
        <taxon>Lophotrochozoa</taxon>
        <taxon>Mollusca</taxon>
        <taxon>Bivalvia</taxon>
        <taxon>Autobranchia</taxon>
        <taxon>Heteroconchia</taxon>
        <taxon>Euheterodonta</taxon>
        <taxon>Imparidentia</taxon>
        <taxon>Neoheterodontei</taxon>
        <taxon>Myida</taxon>
        <taxon>Myoidea</taxon>
        <taxon>Myidae</taxon>
        <taxon>Mya</taxon>
    </lineage>
</organism>
<dbReference type="SUPFAM" id="SSF57603">
    <property type="entry name" value="FnI-like domain"/>
    <property type="match status" value="1"/>
</dbReference>
<evidence type="ECO:0000256" key="1">
    <source>
        <dbReference type="SAM" id="SignalP"/>
    </source>
</evidence>
<reference evidence="3" key="1">
    <citation type="submission" date="2022-11" db="EMBL/GenBank/DDBJ databases">
        <title>Centuries of genome instability and evolution in soft-shell clam transmissible cancer (bioRxiv).</title>
        <authorList>
            <person name="Hart S.F.M."/>
            <person name="Yonemitsu M.A."/>
            <person name="Giersch R.M."/>
            <person name="Beal B.F."/>
            <person name="Arriagada G."/>
            <person name="Davis B.W."/>
            <person name="Ostrander E.A."/>
            <person name="Goff S.P."/>
            <person name="Metzger M.J."/>
        </authorList>
    </citation>
    <scope>NUCLEOTIDE SEQUENCE</scope>
    <source>
        <strain evidence="3">MELC-2E11</strain>
        <tissue evidence="3">Siphon/mantle</tissue>
    </source>
</reference>
<evidence type="ECO:0000313" key="4">
    <source>
        <dbReference type="Proteomes" id="UP001164746"/>
    </source>
</evidence>
<evidence type="ECO:0000313" key="3">
    <source>
        <dbReference type="EMBL" id="WAR21503.1"/>
    </source>
</evidence>
<dbReference type="EMBL" id="CP111023">
    <property type="protein sequence ID" value="WAR21503.1"/>
    <property type="molecule type" value="Genomic_DNA"/>
</dbReference>
<evidence type="ECO:0000259" key="2">
    <source>
        <dbReference type="PROSITE" id="PS50184"/>
    </source>
</evidence>
<name>A0ABY7FLE9_MYAAR</name>
<feature type="domain" description="VWFC" evidence="2">
    <location>
        <begin position="22"/>
        <end position="86"/>
    </location>
</feature>
<feature type="chain" id="PRO_5047509419" description="VWFC domain-containing protein" evidence="1">
    <location>
        <begin position="23"/>
        <end position="103"/>
    </location>
</feature>
<dbReference type="Proteomes" id="UP001164746">
    <property type="component" value="Chromosome 12"/>
</dbReference>
<accession>A0ABY7FLE9</accession>
<dbReference type="InterPro" id="IPR001007">
    <property type="entry name" value="VWF_dom"/>
</dbReference>
<keyword evidence="4" id="KW-1185">Reference proteome</keyword>
<keyword evidence="1" id="KW-0732">Signal</keyword>
<dbReference type="Gene3D" id="6.20.200.20">
    <property type="match status" value="1"/>
</dbReference>
<dbReference type="PROSITE" id="PS01208">
    <property type="entry name" value="VWFC_1"/>
    <property type="match status" value="1"/>
</dbReference>
<dbReference type="PROSITE" id="PS50184">
    <property type="entry name" value="VWFC_2"/>
    <property type="match status" value="1"/>
</dbReference>
<proteinExistence type="predicted"/>
<gene>
    <name evidence="3" type="ORF">MAR_015477</name>
</gene>
<protein>
    <recommendedName>
        <fullName evidence="2">VWFC domain-containing protein</fullName>
    </recommendedName>
</protein>